<dbReference type="PANTHER" id="PTHR33392:SF6">
    <property type="entry name" value="POLYISOPRENYL-TEICHOIC ACID--PEPTIDOGLYCAN TEICHOIC ACID TRANSFERASE TAGU"/>
    <property type="match status" value="1"/>
</dbReference>
<dbReference type="InterPro" id="IPR004474">
    <property type="entry name" value="LytR_CpsA_psr"/>
</dbReference>
<protein>
    <recommendedName>
        <fullName evidence="2">Cell envelope-related transcriptional attenuator domain-containing protein</fullName>
    </recommendedName>
</protein>
<evidence type="ECO:0000313" key="3">
    <source>
        <dbReference type="EMBL" id="KKN32142.1"/>
    </source>
</evidence>
<keyword evidence="1" id="KW-0472">Membrane</keyword>
<dbReference type="EMBL" id="LAZR01002274">
    <property type="protein sequence ID" value="KKN32142.1"/>
    <property type="molecule type" value="Genomic_DNA"/>
</dbReference>
<sequence length="308" mass="33094">MGKHARQAPLKKKIVLTSAVLLTVGALIAAYFLIVQGVLFEKKEVKRDIVLRKAGQATTVGHDKVVRILVLGSDSRNSSIRGSRSDGNMLIQLNPDRSADIVSFPRDSYVPIAGGGTRKINSALAFGGPERTVKTVENYSGLKIDYYMVTSFPGFTGMVNAIGGLKFTFDKPLNDRMAGASFSSGTKVLSGGDALAVARSRHIAGGDFTRQANQQKLAIAALKQERKRSNNMGLVLKLVPVITKRVDTDLSYKELFSLLRSGLKTDPNKITARVLQGGSGGGGGGSVVHLNRTYANQVFRQMKAKEGK</sequence>
<feature type="domain" description="Cell envelope-related transcriptional attenuator" evidence="2">
    <location>
        <begin position="84"/>
        <end position="222"/>
    </location>
</feature>
<proteinExistence type="predicted"/>
<comment type="caution">
    <text evidence="3">The sequence shown here is derived from an EMBL/GenBank/DDBJ whole genome shotgun (WGS) entry which is preliminary data.</text>
</comment>
<dbReference type="NCBIfam" id="TIGR00350">
    <property type="entry name" value="lytR_cpsA_psr"/>
    <property type="match status" value="1"/>
</dbReference>
<keyword evidence="1" id="KW-0812">Transmembrane</keyword>
<dbReference type="Gene3D" id="3.40.630.190">
    <property type="entry name" value="LCP protein"/>
    <property type="match status" value="1"/>
</dbReference>
<dbReference type="PANTHER" id="PTHR33392">
    <property type="entry name" value="POLYISOPRENYL-TEICHOIC ACID--PEPTIDOGLYCAN TEICHOIC ACID TRANSFERASE TAGU"/>
    <property type="match status" value="1"/>
</dbReference>
<feature type="transmembrane region" description="Helical" evidence="1">
    <location>
        <begin position="14"/>
        <end position="34"/>
    </location>
</feature>
<gene>
    <name evidence="3" type="ORF">LCGC14_0816870</name>
</gene>
<keyword evidence="1" id="KW-1133">Transmembrane helix</keyword>
<organism evidence="3">
    <name type="scientific">marine sediment metagenome</name>
    <dbReference type="NCBI Taxonomy" id="412755"/>
    <lineage>
        <taxon>unclassified sequences</taxon>
        <taxon>metagenomes</taxon>
        <taxon>ecological metagenomes</taxon>
    </lineage>
</organism>
<evidence type="ECO:0000256" key="1">
    <source>
        <dbReference type="SAM" id="Phobius"/>
    </source>
</evidence>
<reference evidence="3" key="1">
    <citation type="journal article" date="2015" name="Nature">
        <title>Complex archaea that bridge the gap between prokaryotes and eukaryotes.</title>
        <authorList>
            <person name="Spang A."/>
            <person name="Saw J.H."/>
            <person name="Jorgensen S.L."/>
            <person name="Zaremba-Niedzwiedzka K."/>
            <person name="Martijn J."/>
            <person name="Lind A.E."/>
            <person name="van Eijk R."/>
            <person name="Schleper C."/>
            <person name="Guy L."/>
            <person name="Ettema T.J."/>
        </authorList>
    </citation>
    <scope>NUCLEOTIDE SEQUENCE</scope>
</reference>
<dbReference type="AlphaFoldDB" id="A0A0F9Q5D9"/>
<evidence type="ECO:0000259" key="2">
    <source>
        <dbReference type="Pfam" id="PF03816"/>
    </source>
</evidence>
<dbReference type="Pfam" id="PF03816">
    <property type="entry name" value="LytR_cpsA_psr"/>
    <property type="match status" value="1"/>
</dbReference>
<name>A0A0F9Q5D9_9ZZZZ</name>
<accession>A0A0F9Q5D9</accession>
<dbReference type="InterPro" id="IPR050922">
    <property type="entry name" value="LytR/CpsA/Psr_CW_biosynth"/>
</dbReference>